<evidence type="ECO:0000256" key="2">
    <source>
        <dbReference type="ARBA" id="ARBA00023125"/>
    </source>
</evidence>
<protein>
    <submittedName>
        <fullName evidence="5">MarR family transcriptional regulator</fullName>
    </submittedName>
</protein>
<dbReference type="InterPro" id="IPR036390">
    <property type="entry name" value="WH_DNA-bd_sf"/>
</dbReference>
<keyword evidence="6" id="KW-1185">Reference proteome</keyword>
<organism evidence="5 6">
    <name type="scientific">Sphingomonas abietis</name>
    <dbReference type="NCBI Taxonomy" id="3012344"/>
    <lineage>
        <taxon>Bacteria</taxon>
        <taxon>Pseudomonadati</taxon>
        <taxon>Pseudomonadota</taxon>
        <taxon>Alphaproteobacteria</taxon>
        <taxon>Sphingomonadales</taxon>
        <taxon>Sphingomonadaceae</taxon>
        <taxon>Sphingomonas</taxon>
    </lineage>
</organism>
<dbReference type="PRINTS" id="PR00598">
    <property type="entry name" value="HTHMARR"/>
</dbReference>
<dbReference type="Proteomes" id="UP001210865">
    <property type="component" value="Chromosome"/>
</dbReference>
<keyword evidence="1" id="KW-0805">Transcription regulation</keyword>
<dbReference type="InterPro" id="IPR036388">
    <property type="entry name" value="WH-like_DNA-bd_sf"/>
</dbReference>
<dbReference type="PANTHER" id="PTHR33164">
    <property type="entry name" value="TRANSCRIPTIONAL REGULATOR, MARR FAMILY"/>
    <property type="match status" value="1"/>
</dbReference>
<gene>
    <name evidence="5" type="ORF">PBT88_01670</name>
</gene>
<dbReference type="SMART" id="SM00347">
    <property type="entry name" value="HTH_MARR"/>
    <property type="match status" value="1"/>
</dbReference>
<dbReference type="InterPro" id="IPR039422">
    <property type="entry name" value="MarR/SlyA-like"/>
</dbReference>
<keyword evidence="3" id="KW-0804">Transcription</keyword>
<evidence type="ECO:0000256" key="3">
    <source>
        <dbReference type="ARBA" id="ARBA00023163"/>
    </source>
</evidence>
<dbReference type="Gene3D" id="1.10.10.10">
    <property type="entry name" value="Winged helix-like DNA-binding domain superfamily/Winged helix DNA-binding domain"/>
    <property type="match status" value="1"/>
</dbReference>
<dbReference type="SUPFAM" id="SSF46785">
    <property type="entry name" value="Winged helix' DNA-binding domain"/>
    <property type="match status" value="1"/>
</dbReference>
<dbReference type="PROSITE" id="PS50995">
    <property type="entry name" value="HTH_MARR_2"/>
    <property type="match status" value="1"/>
</dbReference>
<dbReference type="InterPro" id="IPR000835">
    <property type="entry name" value="HTH_MarR-typ"/>
</dbReference>
<evidence type="ECO:0000313" key="5">
    <source>
        <dbReference type="EMBL" id="WBO22882.1"/>
    </source>
</evidence>
<dbReference type="RefSeq" id="WP_270077521.1">
    <property type="nucleotide sequence ID" value="NZ_CP115174.1"/>
</dbReference>
<evidence type="ECO:0000313" key="6">
    <source>
        <dbReference type="Proteomes" id="UP001210865"/>
    </source>
</evidence>
<keyword evidence="2" id="KW-0238">DNA-binding</keyword>
<feature type="domain" description="HTH marR-type" evidence="4">
    <location>
        <begin position="1"/>
        <end position="143"/>
    </location>
</feature>
<evidence type="ECO:0000259" key="4">
    <source>
        <dbReference type="PROSITE" id="PS50995"/>
    </source>
</evidence>
<name>A0ABY7NQQ2_9SPHN</name>
<reference evidence="5 6" key="1">
    <citation type="submission" date="2022-12" db="EMBL/GenBank/DDBJ databases">
        <title>Sphingomonas abieness sp. nov., an endophytic bacterium isolated from Abies koreana.</title>
        <authorList>
            <person name="Jiang L."/>
            <person name="Lee J."/>
        </authorList>
    </citation>
    <scope>NUCLEOTIDE SEQUENCE [LARGE SCALE GENOMIC DNA]</scope>
    <source>
        <strain evidence="6">PAMB 00755</strain>
    </source>
</reference>
<proteinExistence type="predicted"/>
<dbReference type="EMBL" id="CP115174">
    <property type="protein sequence ID" value="WBO22882.1"/>
    <property type="molecule type" value="Genomic_DNA"/>
</dbReference>
<accession>A0ABY7NQQ2</accession>
<dbReference type="PANTHER" id="PTHR33164:SF64">
    <property type="entry name" value="TRANSCRIPTIONAL REGULATOR SLYA"/>
    <property type="match status" value="1"/>
</dbReference>
<sequence>MSIKGTDNWALALTWMVLPAGRAWQQAAGVALSRLGLSLSAAAPLLVIARLGDGVRQRDVAEEAAIDPAAIARSVLQLENDGLLLRRADANDARAKTLHLTAAGHELAIKLERALDALRSELLKGISARDGQAAVRVLLALESASPRLIPT</sequence>
<evidence type="ECO:0000256" key="1">
    <source>
        <dbReference type="ARBA" id="ARBA00023015"/>
    </source>
</evidence>